<evidence type="ECO:0000256" key="2">
    <source>
        <dbReference type="ARBA" id="ARBA00011245"/>
    </source>
</evidence>
<dbReference type="GO" id="GO:0009253">
    <property type="term" value="P:peptidoglycan catabolic process"/>
    <property type="evidence" value="ECO:0007669"/>
    <property type="project" value="InterPro"/>
</dbReference>
<dbReference type="InterPro" id="IPR006619">
    <property type="entry name" value="PGRP_domain_met/bac"/>
</dbReference>
<dbReference type="Pfam" id="PF01510">
    <property type="entry name" value="Amidase_2"/>
    <property type="match status" value="1"/>
</dbReference>
<dbReference type="GO" id="GO:0008745">
    <property type="term" value="F:N-acetylmuramoyl-L-alanine amidase activity"/>
    <property type="evidence" value="ECO:0007669"/>
    <property type="project" value="InterPro"/>
</dbReference>
<keyword evidence="3" id="KW-0399">Innate immunity</keyword>
<dbReference type="AlphaFoldDB" id="A0A1E1W7N6"/>
<protein>
    <recommendedName>
        <fullName evidence="5">Peptidoglycan recognition protein</fullName>
    </recommendedName>
</protein>
<evidence type="ECO:0000259" key="8">
    <source>
        <dbReference type="SMART" id="SM00701"/>
    </source>
</evidence>
<dbReference type="SMART" id="SM00701">
    <property type="entry name" value="PGRP"/>
    <property type="match status" value="1"/>
</dbReference>
<keyword evidence="6" id="KW-1133">Transmembrane helix</keyword>
<dbReference type="PANTHER" id="PTHR11022">
    <property type="entry name" value="PEPTIDOGLYCAN RECOGNITION PROTEIN"/>
    <property type="match status" value="1"/>
</dbReference>
<dbReference type="CDD" id="cd06583">
    <property type="entry name" value="PGRP"/>
    <property type="match status" value="1"/>
</dbReference>
<keyword evidence="6" id="KW-0812">Transmembrane</keyword>
<sequence>MWPDGEGPSHNGHGRASSGSEVVVIGDQVTSTAALQPTISNIHNSTKCHIGPKFVSISQTVHSNEVVKDLSCPRYLWDLVKNSTRAERVLCSIASLLVILCIFLIVYFTVIAKPNEEEPDTAPWNISREMWLAEPYSYTNEIDSVFEPLRLVIIQHSAGSECHRFASCASVLRNIQGYYIKVKHRDIPYNFQIGNDGRVYEGRGWRKEGAHTQFYNRCSVGIGFLGDYREELIGHSSVTALQQTRAHMLLNAGVQMGFLHPDYYVVGASDIQRDGTESPGSNLYRAIQQWAHFDHENRFRNKSCDEINAMFKRN</sequence>
<dbReference type="SMART" id="SM00644">
    <property type="entry name" value="Ami_2"/>
    <property type="match status" value="1"/>
</dbReference>
<dbReference type="OrthoDB" id="10001926at2759"/>
<gene>
    <name evidence="9" type="ORF">g.13882</name>
</gene>
<feature type="transmembrane region" description="Helical" evidence="6">
    <location>
        <begin position="89"/>
        <end position="110"/>
    </location>
</feature>
<comment type="similarity">
    <text evidence="1">Belongs to the N-acetylmuramoyl-L-alanine amidase 2 family.</text>
</comment>
<name>A0A1E1W7N6_PECGO</name>
<keyword evidence="4" id="KW-0391">Immunity</keyword>
<dbReference type="InterPro" id="IPR036505">
    <property type="entry name" value="Amidase/PGRP_sf"/>
</dbReference>
<dbReference type="InterPro" id="IPR002502">
    <property type="entry name" value="Amidase_domain"/>
</dbReference>
<reference evidence="9" key="1">
    <citation type="submission" date="2015-09" db="EMBL/GenBank/DDBJ databases">
        <title>De novo assembly of Pectinophora gossypiella (Pink Bollworm) gut transcriptome.</title>
        <authorList>
            <person name="Tassone E.E."/>
        </authorList>
    </citation>
    <scope>NUCLEOTIDE SEQUENCE</scope>
</reference>
<evidence type="ECO:0000313" key="9">
    <source>
        <dbReference type="EMBL" id="JAT82969.1"/>
    </source>
</evidence>
<evidence type="ECO:0000256" key="6">
    <source>
        <dbReference type="SAM" id="Phobius"/>
    </source>
</evidence>
<proteinExistence type="inferred from homology"/>
<dbReference type="GO" id="GO:0008270">
    <property type="term" value="F:zinc ion binding"/>
    <property type="evidence" value="ECO:0007669"/>
    <property type="project" value="InterPro"/>
</dbReference>
<keyword evidence="6" id="KW-0472">Membrane</keyword>
<evidence type="ECO:0000256" key="1">
    <source>
        <dbReference type="ARBA" id="ARBA00007553"/>
    </source>
</evidence>
<dbReference type="Gene3D" id="3.40.80.10">
    <property type="entry name" value="Peptidoglycan recognition protein-like"/>
    <property type="match status" value="1"/>
</dbReference>
<dbReference type="FunFam" id="3.40.80.10:FF:000001">
    <property type="entry name" value="Peptidoglycan recognition protein 1"/>
    <property type="match status" value="1"/>
</dbReference>
<dbReference type="InterPro" id="IPR015510">
    <property type="entry name" value="PGRP"/>
</dbReference>
<evidence type="ECO:0000256" key="3">
    <source>
        <dbReference type="ARBA" id="ARBA00022588"/>
    </source>
</evidence>
<organism evidence="9">
    <name type="scientific">Pectinophora gossypiella</name>
    <name type="common">Cotton pink bollworm</name>
    <name type="synonym">Depressaria gossypiella</name>
    <dbReference type="NCBI Taxonomy" id="13191"/>
    <lineage>
        <taxon>Eukaryota</taxon>
        <taxon>Metazoa</taxon>
        <taxon>Ecdysozoa</taxon>
        <taxon>Arthropoda</taxon>
        <taxon>Hexapoda</taxon>
        <taxon>Insecta</taxon>
        <taxon>Pterygota</taxon>
        <taxon>Neoptera</taxon>
        <taxon>Endopterygota</taxon>
        <taxon>Lepidoptera</taxon>
        <taxon>Glossata</taxon>
        <taxon>Ditrysia</taxon>
        <taxon>Gelechioidea</taxon>
        <taxon>Gelechiidae</taxon>
        <taxon>Apatetrinae</taxon>
        <taxon>Pectinophora</taxon>
    </lineage>
</organism>
<feature type="domain" description="Peptidoglycan recognition protein family" evidence="8">
    <location>
        <begin position="123"/>
        <end position="272"/>
    </location>
</feature>
<evidence type="ECO:0000256" key="5">
    <source>
        <dbReference type="ARBA" id="ARBA00069708"/>
    </source>
</evidence>
<evidence type="ECO:0000259" key="7">
    <source>
        <dbReference type="SMART" id="SM00644"/>
    </source>
</evidence>
<dbReference type="GO" id="GO:0045087">
    <property type="term" value="P:innate immune response"/>
    <property type="evidence" value="ECO:0007669"/>
    <property type="project" value="UniProtKB-KW"/>
</dbReference>
<dbReference type="SUPFAM" id="SSF55846">
    <property type="entry name" value="N-acetylmuramoyl-L-alanine amidase-like"/>
    <property type="match status" value="1"/>
</dbReference>
<evidence type="ECO:0000256" key="4">
    <source>
        <dbReference type="ARBA" id="ARBA00022859"/>
    </source>
</evidence>
<dbReference type="EMBL" id="GDQN01008085">
    <property type="protein sequence ID" value="JAT82969.1"/>
    <property type="molecule type" value="Transcribed_RNA"/>
</dbReference>
<dbReference type="PANTHER" id="PTHR11022:SF74">
    <property type="entry name" value="PEPTIDOGLYCAN-RECOGNITION PROTEIN SA"/>
    <property type="match status" value="1"/>
</dbReference>
<comment type="subunit">
    <text evidence="2">Monomer.</text>
</comment>
<accession>A0A1E1W7N6</accession>
<feature type="domain" description="N-acetylmuramoyl-L-alanine amidase" evidence="7">
    <location>
        <begin position="138"/>
        <end position="280"/>
    </location>
</feature>